<name>A0A0A2WDY8_9GAMM</name>
<evidence type="ECO:0000313" key="3">
    <source>
        <dbReference type="Proteomes" id="UP000030518"/>
    </source>
</evidence>
<reference evidence="2 3" key="1">
    <citation type="submission" date="2014-09" db="EMBL/GenBank/DDBJ databases">
        <title>Genome sequences of Lysobacter dokdonensis DS-58.</title>
        <authorList>
            <person name="Kim J.F."/>
            <person name="Kwak M.-J."/>
        </authorList>
    </citation>
    <scope>NUCLEOTIDE SEQUENCE [LARGE SCALE GENOMIC DNA]</scope>
    <source>
        <strain evidence="2 3">DS-58</strain>
    </source>
</reference>
<dbReference type="Gene3D" id="3.30.1150.10">
    <property type="match status" value="1"/>
</dbReference>
<sequence length="179" mass="19529">MRRSACAVAIPFMLALALPSLAADPIAVVNEGGIRDKWMLAPGVPLATPQYPAQFVRRHDTVCLGVGYLLRPDGTTSDFALLRGWTSAGDDEPEAGYWQAFAESAGDALRRWRFQPRPEVTQAKPVYTVATFVFGGSSAAAQNRSKCAIPNLVQRLRELKAARDRRTASGDVLDDLELR</sequence>
<feature type="signal peptide" evidence="1">
    <location>
        <begin position="1"/>
        <end position="22"/>
    </location>
</feature>
<keyword evidence="3" id="KW-1185">Reference proteome</keyword>
<organism evidence="2 3">
    <name type="scientific">Lysobacter dokdonensis DS-58</name>
    <dbReference type="NCBI Taxonomy" id="1300345"/>
    <lineage>
        <taxon>Bacteria</taxon>
        <taxon>Pseudomonadati</taxon>
        <taxon>Pseudomonadota</taxon>
        <taxon>Gammaproteobacteria</taxon>
        <taxon>Lysobacterales</taxon>
        <taxon>Lysobacteraceae</taxon>
        <taxon>Noviluteimonas</taxon>
    </lineage>
</organism>
<gene>
    <name evidence="2" type="ORF">LF41_721</name>
</gene>
<proteinExistence type="predicted"/>
<dbReference type="PATRIC" id="fig|1300345.3.peg.2383"/>
<dbReference type="STRING" id="1300345.LF41_721"/>
<dbReference type="EMBL" id="JRKJ01000019">
    <property type="protein sequence ID" value="KGQ18426.1"/>
    <property type="molecule type" value="Genomic_DNA"/>
</dbReference>
<evidence type="ECO:0000256" key="1">
    <source>
        <dbReference type="SAM" id="SignalP"/>
    </source>
</evidence>
<dbReference type="Proteomes" id="UP000030518">
    <property type="component" value="Unassembled WGS sequence"/>
</dbReference>
<dbReference type="AlphaFoldDB" id="A0A0A2WDY8"/>
<feature type="chain" id="PRO_5002007152" evidence="1">
    <location>
        <begin position="23"/>
        <end position="179"/>
    </location>
</feature>
<dbReference type="SUPFAM" id="SSF74653">
    <property type="entry name" value="TolA/TonB C-terminal domain"/>
    <property type="match status" value="1"/>
</dbReference>
<protein>
    <submittedName>
        <fullName evidence="2">TonB domain containing protein</fullName>
    </submittedName>
</protein>
<accession>A0A0A2WDY8</accession>
<keyword evidence="1" id="KW-0732">Signal</keyword>
<comment type="caution">
    <text evidence="2">The sequence shown here is derived from an EMBL/GenBank/DDBJ whole genome shotgun (WGS) entry which is preliminary data.</text>
</comment>
<evidence type="ECO:0000313" key="2">
    <source>
        <dbReference type="EMBL" id="KGQ18426.1"/>
    </source>
</evidence>